<evidence type="ECO:0000313" key="3">
    <source>
        <dbReference type="Proteomes" id="UP000272503"/>
    </source>
</evidence>
<feature type="domain" description="FAD-dependent urate hydroxylase HpyO/Asp monooxygenase CreE-like FAD/NAD(P)-binding" evidence="1">
    <location>
        <begin position="23"/>
        <end position="208"/>
    </location>
</feature>
<organism evidence="2 3">
    <name type="scientific">Mycetocola tolaasinivorans</name>
    <dbReference type="NCBI Taxonomy" id="76635"/>
    <lineage>
        <taxon>Bacteria</taxon>
        <taxon>Bacillati</taxon>
        <taxon>Actinomycetota</taxon>
        <taxon>Actinomycetes</taxon>
        <taxon>Micrococcales</taxon>
        <taxon>Microbacteriaceae</taxon>
        <taxon>Mycetocola</taxon>
    </lineage>
</organism>
<evidence type="ECO:0000259" key="1">
    <source>
        <dbReference type="Pfam" id="PF13454"/>
    </source>
</evidence>
<accession>A0A3L7AAX8</accession>
<reference evidence="2 3" key="1">
    <citation type="submission" date="2018-10" db="EMBL/GenBank/DDBJ databases">
        <authorList>
            <person name="Li J."/>
        </authorList>
    </citation>
    <scope>NUCLEOTIDE SEQUENCE [LARGE SCALE GENOMIC DNA]</scope>
    <source>
        <strain evidence="2 3">IF 016277</strain>
    </source>
</reference>
<comment type="caution">
    <text evidence="2">The sequence shown here is derived from an EMBL/GenBank/DDBJ whole genome shotgun (WGS) entry which is preliminary data.</text>
</comment>
<dbReference type="EMBL" id="RCUX01000003">
    <property type="protein sequence ID" value="RLP76970.1"/>
    <property type="molecule type" value="Genomic_DNA"/>
</dbReference>
<dbReference type="Pfam" id="PF13454">
    <property type="entry name" value="NAD_binding_9"/>
    <property type="match status" value="1"/>
</dbReference>
<proteinExistence type="predicted"/>
<protein>
    <recommendedName>
        <fullName evidence="1">FAD-dependent urate hydroxylase HpyO/Asp monooxygenase CreE-like FAD/NAD(P)-binding domain-containing protein</fullName>
    </recommendedName>
</protein>
<gene>
    <name evidence="2" type="ORF">D9V32_04915</name>
</gene>
<evidence type="ECO:0000313" key="2">
    <source>
        <dbReference type="EMBL" id="RLP76970.1"/>
    </source>
</evidence>
<dbReference type="AlphaFoldDB" id="A0A3L7AAX8"/>
<dbReference type="Proteomes" id="UP000272503">
    <property type="component" value="Unassembled WGS sequence"/>
</dbReference>
<keyword evidence="3" id="KW-1185">Reference proteome</keyword>
<sequence length="335" mass="35605">MDVEIPPADIVLVDVEIPPADIVLVGAGPRGIMILERILAWHAAHHPAPLRITLVDPFPPGAGRLWRERDLLDQAVTECAAAITVFTDSSCHIRGPIRPGPSLSEWAAGTRNSAPRLGPEAEDPTVQELASLTGRSVPSRRLVGRYLTWSYREILTRAHPRARVRWVRGEAVALAAAPEIPGRLPRRHRVELLDGRAIDTTTVLFAVGSLGSNSRPARDGHSVPGSHSVRDALLRQLLDAGFARPSAALPGTSQRTTLVASAAGHLLGPFADSLFAAGQVAEALPMDPLVRPHTDSPALRYVDAVAEAVLASLTATPAESLGGIRSTRPAASLHV</sequence>
<dbReference type="SUPFAM" id="SSF51905">
    <property type="entry name" value="FAD/NAD(P)-binding domain"/>
    <property type="match status" value="1"/>
</dbReference>
<name>A0A3L7AAX8_9MICO</name>
<dbReference type="InterPro" id="IPR036188">
    <property type="entry name" value="FAD/NAD-bd_sf"/>
</dbReference>
<dbReference type="InterPro" id="IPR038732">
    <property type="entry name" value="HpyO/CreE_NAD-binding"/>
</dbReference>